<evidence type="ECO:0000256" key="4">
    <source>
        <dbReference type="ARBA" id="ARBA00022917"/>
    </source>
</evidence>
<evidence type="ECO:0000256" key="3">
    <source>
        <dbReference type="ARBA" id="ARBA00022884"/>
    </source>
</evidence>
<keyword evidence="1" id="KW-0820">tRNA-binding</keyword>
<dbReference type="SUPFAM" id="SSF55174">
    <property type="entry name" value="Alpha-L RNA-binding motif"/>
    <property type="match status" value="1"/>
</dbReference>
<keyword evidence="3 5" id="KW-0694">RNA-binding</keyword>
<dbReference type="PROSITE" id="PS50889">
    <property type="entry name" value="S4"/>
    <property type="match status" value="1"/>
</dbReference>
<evidence type="ECO:0000256" key="2">
    <source>
        <dbReference type="ARBA" id="ARBA00022730"/>
    </source>
</evidence>
<dbReference type="HOGENOM" id="CLU_101003_4_0_0"/>
<evidence type="ECO:0000313" key="8">
    <source>
        <dbReference type="EMBL" id="EHM12683.1"/>
    </source>
</evidence>
<proteinExistence type="predicted"/>
<dbReference type="SMART" id="SM00363">
    <property type="entry name" value="S4"/>
    <property type="match status" value="1"/>
</dbReference>
<feature type="domain" description="RNA-binding S4" evidence="7">
    <location>
        <begin position="1"/>
        <end position="60"/>
    </location>
</feature>
<dbReference type="InterPro" id="IPR025490">
    <property type="entry name" value="RqcP"/>
</dbReference>
<evidence type="ECO:0000313" key="9">
    <source>
        <dbReference type="Proteomes" id="UP000003806"/>
    </source>
</evidence>
<keyword evidence="2" id="KW-0699">rRNA-binding</keyword>
<organism evidence="8 9">
    <name type="scientific">Jonquetella anthropi DSM 22815</name>
    <dbReference type="NCBI Taxonomy" id="885272"/>
    <lineage>
        <taxon>Bacteria</taxon>
        <taxon>Thermotogati</taxon>
        <taxon>Synergistota</taxon>
        <taxon>Synergistia</taxon>
        <taxon>Synergistales</taxon>
        <taxon>Dethiosulfovibrionaceae</taxon>
        <taxon>Jonquetella</taxon>
    </lineage>
</organism>
<evidence type="ECO:0000259" key="7">
    <source>
        <dbReference type="SMART" id="SM00363"/>
    </source>
</evidence>
<feature type="compositionally biased region" description="Basic and acidic residues" evidence="6">
    <location>
        <begin position="79"/>
        <end position="90"/>
    </location>
</feature>
<gene>
    <name evidence="8" type="ORF">JonanDRAFT_0260</name>
</gene>
<dbReference type="GO" id="GO:0019843">
    <property type="term" value="F:rRNA binding"/>
    <property type="evidence" value="ECO:0007669"/>
    <property type="project" value="UniProtKB-KW"/>
</dbReference>
<feature type="region of interest" description="Disordered" evidence="6">
    <location>
        <begin position="79"/>
        <end position="102"/>
    </location>
</feature>
<dbReference type="GO" id="GO:0000049">
    <property type="term" value="F:tRNA binding"/>
    <property type="evidence" value="ECO:0007669"/>
    <property type="project" value="UniProtKB-KW"/>
</dbReference>
<dbReference type="RefSeq" id="WP_008522202.1">
    <property type="nucleotide sequence ID" value="NZ_CM001376.1"/>
</dbReference>
<dbReference type="PIRSF" id="PIRSF038881">
    <property type="entry name" value="RNAbp_HP1423"/>
    <property type="match status" value="1"/>
</dbReference>
<dbReference type="STRING" id="885272.JonanDRAFT_0260"/>
<reference evidence="8 9" key="1">
    <citation type="submission" date="2011-11" db="EMBL/GenBank/DDBJ databases">
        <title>The Noncontiguous Finished genome of Jonquetella anthropi DSM 22815.</title>
        <authorList>
            <consortium name="US DOE Joint Genome Institute (JGI-PGF)"/>
            <person name="Lucas S."/>
            <person name="Copeland A."/>
            <person name="Lapidus A."/>
            <person name="Glavina del Rio T."/>
            <person name="Dalin E."/>
            <person name="Tice H."/>
            <person name="Bruce D."/>
            <person name="Goodwin L."/>
            <person name="Pitluck S."/>
            <person name="Peters L."/>
            <person name="Mikhailova N."/>
            <person name="Held B."/>
            <person name="Kyrpides N."/>
            <person name="Mavromatis K."/>
            <person name="Ivanova N."/>
            <person name="Markowitz V."/>
            <person name="Cheng J.-F."/>
            <person name="Hugenholtz P."/>
            <person name="Woyke T."/>
            <person name="Wu D."/>
            <person name="Gronow S."/>
            <person name="Wellnitz S."/>
            <person name="Brambilla E."/>
            <person name="Klenk H.-P."/>
            <person name="Eisen J.A."/>
        </authorList>
    </citation>
    <scope>NUCLEOTIDE SEQUENCE [LARGE SCALE GENOMIC DNA]</scope>
    <source>
        <strain evidence="8 9">DSM 22815</strain>
    </source>
</reference>
<dbReference type="AlphaFoldDB" id="H0UIH5"/>
<dbReference type="eggNOG" id="COG1188">
    <property type="taxonomic scope" value="Bacteria"/>
</dbReference>
<keyword evidence="9" id="KW-1185">Reference proteome</keyword>
<sequence>MRLDKYLKLSCLVKRRSVAAEMIDAGAVRLNGRPVKPASDVSDGDIVSVAFPFRLVEARVISSDERALRRGEPAAEIVAERRLDPEKNPWDDQAESLQGGHK</sequence>
<evidence type="ECO:0000256" key="6">
    <source>
        <dbReference type="SAM" id="MobiDB-lite"/>
    </source>
</evidence>
<keyword evidence="4" id="KW-0648">Protein biosynthesis</keyword>
<dbReference type="Pfam" id="PF01479">
    <property type="entry name" value="S4"/>
    <property type="match status" value="1"/>
</dbReference>
<dbReference type="GO" id="GO:0006412">
    <property type="term" value="P:translation"/>
    <property type="evidence" value="ECO:0007669"/>
    <property type="project" value="UniProtKB-KW"/>
</dbReference>
<dbReference type="InterPro" id="IPR036986">
    <property type="entry name" value="S4_RNA-bd_sf"/>
</dbReference>
<protein>
    <submittedName>
        <fullName evidence="8">Ribosome-associated heat shock protein implicated in recycling of 50S subunit</fullName>
    </submittedName>
</protein>
<dbReference type="EMBL" id="CM001376">
    <property type="protein sequence ID" value="EHM12683.1"/>
    <property type="molecule type" value="Genomic_DNA"/>
</dbReference>
<accession>H0UIH5</accession>
<dbReference type="InterPro" id="IPR002942">
    <property type="entry name" value="S4_RNA-bd"/>
</dbReference>
<dbReference type="Proteomes" id="UP000003806">
    <property type="component" value="Chromosome"/>
</dbReference>
<dbReference type="CDD" id="cd00165">
    <property type="entry name" value="S4"/>
    <property type="match status" value="1"/>
</dbReference>
<keyword evidence="8" id="KW-0346">Stress response</keyword>
<name>H0UIH5_9BACT</name>
<evidence type="ECO:0000256" key="5">
    <source>
        <dbReference type="PROSITE-ProRule" id="PRU00182"/>
    </source>
</evidence>
<dbReference type="Gene3D" id="3.10.290.10">
    <property type="entry name" value="RNA-binding S4 domain"/>
    <property type="match status" value="1"/>
</dbReference>
<dbReference type="OrthoDB" id="9805210at2"/>
<evidence type="ECO:0000256" key="1">
    <source>
        <dbReference type="ARBA" id="ARBA00022555"/>
    </source>
</evidence>